<dbReference type="Proteomes" id="UP000294832">
    <property type="component" value="Unassembled WGS sequence"/>
</dbReference>
<reference evidence="1 2" key="1">
    <citation type="submission" date="2019-03" db="EMBL/GenBank/DDBJ databases">
        <title>Freshwater and sediment microbial communities from various areas in North America, analyzing microbe dynamics in response to fracking.</title>
        <authorList>
            <person name="Lamendella R."/>
        </authorList>
    </citation>
    <scope>NUCLEOTIDE SEQUENCE [LARGE SCALE GENOMIC DNA]</scope>
    <source>
        <strain evidence="1 2">74A</strain>
    </source>
</reference>
<sequence>MLGQYFTLSTELTMTGRQQLLLTVPQQFSDFVLLDFASYPLLEWVVCERIAPKMHNLVRKQPFLQLDVLDSVGNLPLSAPISRSLGQGFRLYIASGISSGKAISTLRQGVTIEIDCAVDICFSLNSHVFEILPLEHDRRLIQQPQVLNRARDILAQVPDYNAGAVELAVQLSEILLTNRQLKRYQQRMALELSAEAADELLQLLEHLEQKQQWLGHCYNQALNRHSYRYSANQIADERLLRMLECYESLAPPELVAMVAALTGDESEH</sequence>
<comment type="caution">
    <text evidence="1">The sequence shown here is derived from an EMBL/GenBank/DDBJ whole genome shotgun (WGS) entry which is preliminary data.</text>
</comment>
<proteinExistence type="predicted"/>
<accession>A0A4R2FCD2</accession>
<name>A0A4R2FCD2_9GAMM</name>
<dbReference type="EMBL" id="SLWF01000014">
    <property type="protein sequence ID" value="TCN83618.1"/>
    <property type="molecule type" value="Genomic_DNA"/>
</dbReference>
<evidence type="ECO:0000313" key="1">
    <source>
        <dbReference type="EMBL" id="TCN83618.1"/>
    </source>
</evidence>
<dbReference type="AlphaFoldDB" id="A0A4R2FCD2"/>
<organism evidence="1 2">
    <name type="scientific">Shewanella fodinae</name>
    <dbReference type="NCBI Taxonomy" id="552357"/>
    <lineage>
        <taxon>Bacteria</taxon>
        <taxon>Pseudomonadati</taxon>
        <taxon>Pseudomonadota</taxon>
        <taxon>Gammaproteobacteria</taxon>
        <taxon>Alteromonadales</taxon>
        <taxon>Shewanellaceae</taxon>
        <taxon>Shewanella</taxon>
    </lineage>
</organism>
<dbReference type="OrthoDB" id="6261638at2"/>
<dbReference type="RefSeq" id="WP_133039071.1">
    <property type="nucleotide sequence ID" value="NZ_SLWF01000014.1"/>
</dbReference>
<protein>
    <submittedName>
        <fullName evidence="1">Uncharacterized protein</fullName>
    </submittedName>
</protein>
<evidence type="ECO:0000313" key="2">
    <source>
        <dbReference type="Proteomes" id="UP000294832"/>
    </source>
</evidence>
<gene>
    <name evidence="1" type="ORF">EDC91_11413</name>
</gene>
<keyword evidence="2" id="KW-1185">Reference proteome</keyword>